<dbReference type="AlphaFoldDB" id="A0A329SGR2"/>
<dbReference type="Proteomes" id="UP000251314">
    <property type="component" value="Unassembled WGS sequence"/>
</dbReference>
<dbReference type="STRING" id="29920.A0A329SGR2"/>
<dbReference type="EMBL" id="JAENGZ010000129">
    <property type="protein sequence ID" value="KAG6968035.1"/>
    <property type="molecule type" value="Genomic_DNA"/>
</dbReference>
<protein>
    <recommendedName>
        <fullName evidence="4">NmrA-like domain-containing protein</fullName>
    </recommendedName>
</protein>
<accession>A0A329SGR2</accession>
<reference evidence="1" key="2">
    <citation type="submission" date="2021-01" db="EMBL/GenBank/DDBJ databases">
        <title>Phytophthora aleatoria, a newly-described species from Pinus radiata is distinct from Phytophthora cactorum isolates based on comparative genomics.</title>
        <authorList>
            <person name="Mcdougal R."/>
            <person name="Panda P."/>
            <person name="Williams N."/>
            <person name="Studholme D.J."/>
        </authorList>
    </citation>
    <scope>NUCLEOTIDE SEQUENCE</scope>
    <source>
        <strain evidence="1">NZFS 3830</strain>
    </source>
</reference>
<dbReference type="Proteomes" id="UP000688947">
    <property type="component" value="Unassembled WGS sequence"/>
</dbReference>
<organism evidence="2 3">
    <name type="scientific">Phytophthora cactorum</name>
    <dbReference type="NCBI Taxonomy" id="29920"/>
    <lineage>
        <taxon>Eukaryota</taxon>
        <taxon>Sar</taxon>
        <taxon>Stramenopiles</taxon>
        <taxon>Oomycota</taxon>
        <taxon>Peronosporomycetes</taxon>
        <taxon>Peronosporales</taxon>
        <taxon>Peronosporaceae</taxon>
        <taxon>Phytophthora</taxon>
    </lineage>
</organism>
<dbReference type="Gene3D" id="3.40.50.720">
    <property type="entry name" value="NAD(P)-binding Rossmann-like Domain"/>
    <property type="match status" value="1"/>
</dbReference>
<dbReference type="InterPro" id="IPR036291">
    <property type="entry name" value="NAD(P)-bd_dom_sf"/>
</dbReference>
<name>A0A329SGR2_9STRA</name>
<evidence type="ECO:0008006" key="4">
    <source>
        <dbReference type="Google" id="ProtNLM"/>
    </source>
</evidence>
<dbReference type="EMBL" id="MJFZ01000173">
    <property type="protein sequence ID" value="RAW35296.1"/>
    <property type="molecule type" value="Genomic_DNA"/>
</dbReference>
<reference evidence="2 3" key="1">
    <citation type="submission" date="2018-01" db="EMBL/GenBank/DDBJ databases">
        <title>Draft genome of the strawberry crown rot pathogen Phytophthora cactorum.</title>
        <authorList>
            <person name="Armitage A.D."/>
            <person name="Lysoe E."/>
            <person name="Nellist C.F."/>
            <person name="Harrison R.J."/>
            <person name="Brurberg M.B."/>
        </authorList>
    </citation>
    <scope>NUCLEOTIDE SEQUENCE [LARGE SCALE GENOMIC DNA]</scope>
    <source>
        <strain evidence="2 3">10300</strain>
    </source>
</reference>
<evidence type="ECO:0000313" key="3">
    <source>
        <dbReference type="Proteomes" id="UP000251314"/>
    </source>
</evidence>
<comment type="caution">
    <text evidence="2">The sequence shown here is derived from an EMBL/GenBank/DDBJ whole genome shotgun (WGS) entry which is preliminary data.</text>
</comment>
<keyword evidence="3" id="KW-1185">Reference proteome</keyword>
<dbReference type="VEuPathDB" id="FungiDB:PC110_g8400"/>
<evidence type="ECO:0000313" key="2">
    <source>
        <dbReference type="EMBL" id="RAW35296.1"/>
    </source>
</evidence>
<proteinExistence type="predicted"/>
<dbReference type="Gene3D" id="3.90.25.10">
    <property type="entry name" value="UDP-galactose 4-epimerase, domain 1"/>
    <property type="match status" value="1"/>
</dbReference>
<dbReference type="OrthoDB" id="100672at2759"/>
<gene>
    <name evidence="1" type="ORF">JG687_00003956</name>
    <name evidence="2" type="ORF">PC110_g8400</name>
</gene>
<evidence type="ECO:0000313" key="1">
    <source>
        <dbReference type="EMBL" id="KAG6968035.1"/>
    </source>
</evidence>
<dbReference type="SUPFAM" id="SSF51735">
    <property type="entry name" value="NAD(P)-binding Rossmann-fold domains"/>
    <property type="match status" value="1"/>
</dbReference>
<sequence>MFDFTRSVCAIHAYHHSTQFAVAQAAKAAGLQLFVPTKDGPNVTKEKARSLLKELKLPFALFQGGLWVEYIPFILGYNFKEGVMNVVGEGDAKMSIVARSDLSRFIAHVLVEATKSSLE</sequence>